<keyword evidence="2" id="KW-1185">Reference proteome</keyword>
<organism evidence="1 2">
    <name type="scientific">Trichonephila clavipes</name>
    <name type="common">Golden silk orbweaver</name>
    <name type="synonym">Nephila clavipes</name>
    <dbReference type="NCBI Taxonomy" id="2585209"/>
    <lineage>
        <taxon>Eukaryota</taxon>
        <taxon>Metazoa</taxon>
        <taxon>Ecdysozoa</taxon>
        <taxon>Arthropoda</taxon>
        <taxon>Chelicerata</taxon>
        <taxon>Arachnida</taxon>
        <taxon>Araneae</taxon>
        <taxon>Araneomorphae</taxon>
        <taxon>Entelegynae</taxon>
        <taxon>Araneoidea</taxon>
        <taxon>Nephilidae</taxon>
        <taxon>Trichonephila</taxon>
    </lineage>
</organism>
<gene>
    <name evidence="1" type="ORF">TNCV_4724341</name>
</gene>
<evidence type="ECO:0000313" key="2">
    <source>
        <dbReference type="Proteomes" id="UP000887159"/>
    </source>
</evidence>
<evidence type="ECO:0000313" key="1">
    <source>
        <dbReference type="EMBL" id="GFY29306.1"/>
    </source>
</evidence>
<protein>
    <submittedName>
        <fullName evidence="1">Uncharacterized protein</fullName>
    </submittedName>
</protein>
<reference evidence="1" key="1">
    <citation type="submission" date="2020-08" db="EMBL/GenBank/DDBJ databases">
        <title>Multicomponent nature underlies the extraordinary mechanical properties of spider dragline silk.</title>
        <authorList>
            <person name="Kono N."/>
            <person name="Nakamura H."/>
            <person name="Mori M."/>
            <person name="Yoshida Y."/>
            <person name="Ohtoshi R."/>
            <person name="Malay A.D."/>
            <person name="Moran D.A.P."/>
            <person name="Tomita M."/>
            <person name="Numata K."/>
            <person name="Arakawa K."/>
        </authorList>
    </citation>
    <scope>NUCLEOTIDE SEQUENCE</scope>
</reference>
<proteinExistence type="predicted"/>
<dbReference type="Proteomes" id="UP000887159">
    <property type="component" value="Unassembled WGS sequence"/>
</dbReference>
<comment type="caution">
    <text evidence="1">The sequence shown here is derived from an EMBL/GenBank/DDBJ whole genome shotgun (WGS) entry which is preliminary data.</text>
</comment>
<accession>A0A8X6W7X6</accession>
<dbReference type="AlphaFoldDB" id="A0A8X6W7X6"/>
<dbReference type="EMBL" id="BMAU01021387">
    <property type="protein sequence ID" value="GFY29306.1"/>
    <property type="molecule type" value="Genomic_DNA"/>
</dbReference>
<name>A0A8X6W7X6_TRICX</name>
<sequence>MEAESYLDDYNPETYEEAINSKDSTNWKKAMESEMNSLSENHTHIVGSYQTYQLELKQYPVSGFIDSKQIQMAASINIKHDLLQEALVNARALITVKHTAQ</sequence>